<dbReference type="InterPro" id="IPR043502">
    <property type="entry name" value="DNA/RNA_pol_sf"/>
</dbReference>
<dbReference type="PANTHER" id="PTHR11439:SF499">
    <property type="entry name" value="PPC DOMAIN-CONTAINING PROTEIN"/>
    <property type="match status" value="1"/>
</dbReference>
<dbReference type="AlphaFoldDB" id="A0A1S4BID6"/>
<feature type="region of interest" description="Disordered" evidence="1">
    <location>
        <begin position="228"/>
        <end position="248"/>
    </location>
</feature>
<dbReference type="PaxDb" id="4097-A0A1S4BID6"/>
<evidence type="ECO:0000259" key="2">
    <source>
        <dbReference type="Pfam" id="PF07727"/>
    </source>
</evidence>
<dbReference type="OrthoDB" id="1274804at2759"/>
<evidence type="ECO:0000313" key="3">
    <source>
        <dbReference type="RefSeq" id="XP_016488626.1"/>
    </source>
</evidence>
<dbReference type="Pfam" id="PF07727">
    <property type="entry name" value="RVT_2"/>
    <property type="match status" value="1"/>
</dbReference>
<sequence>MGSSYLSDVDKLENVLHGEAIGKEDDGLYILKGRGIRLLAANVDVRGSSGETECLWHERLGHAYVPVMQHFKNETIVFLKQFVYMVKTQFDTSVKVLRTNNDKEFFNTQWNEFFLENEFPFRKLEQQHLFTLNDFGASFLETELQVQTGGLPEVTNSPVEGGNNGDHDAAPPVEDLEESLVPNEYHDVALPEQETETDGSPYTYGVLNNVEDMPADSPIQGIQDGVTEDAQDVQDAPMTESGSNAPTRQSLRIKNSPIWQRDYVLQPQKSSKYNYPISNFLSYEKMSSKYRSYVSVFSVLKEPYNFKEAIKNERWITAMKHEIQALEDNKTWEVVDLPPDKTSIGFKRPISISLHESATRFPKAGEAKGFIQSTHDYSMFTKKSGKDIFIILIHVDDLLLTKSNKDLIDEAKAALYQQFKLKDLGELRYFLGIELFRMTKRSVSGYAVKLGDSLISWKSKKQHTVSRSSAEAEYRSIASAVSQIVWLLGLFSELGVCILKPVTLFCDSKAAMQIATNPIFHERTKHIEIDCHFVCERIKDDVLVTQYVSTKDQHADLFTKGLSSVQHRFLLHKLRVLNILHPRA</sequence>
<name>A0A1S4BID6_TOBAC</name>
<proteinExistence type="predicted"/>
<dbReference type="InterPro" id="IPR013103">
    <property type="entry name" value="RVT_2"/>
</dbReference>
<reference evidence="3" key="1">
    <citation type="submission" date="2025-08" db="UniProtKB">
        <authorList>
            <consortium name="RefSeq"/>
        </authorList>
    </citation>
    <scope>IDENTIFICATION</scope>
</reference>
<protein>
    <recommendedName>
        <fullName evidence="2">Reverse transcriptase Ty1/copia-type domain-containing protein</fullName>
    </recommendedName>
</protein>
<evidence type="ECO:0000256" key="1">
    <source>
        <dbReference type="SAM" id="MobiDB-lite"/>
    </source>
</evidence>
<dbReference type="RefSeq" id="XP_016488626.1">
    <property type="nucleotide sequence ID" value="XM_016633140.1"/>
</dbReference>
<organism evidence="3">
    <name type="scientific">Nicotiana tabacum</name>
    <name type="common">Common tobacco</name>
    <dbReference type="NCBI Taxonomy" id="4097"/>
    <lineage>
        <taxon>Eukaryota</taxon>
        <taxon>Viridiplantae</taxon>
        <taxon>Streptophyta</taxon>
        <taxon>Embryophyta</taxon>
        <taxon>Tracheophyta</taxon>
        <taxon>Spermatophyta</taxon>
        <taxon>Magnoliopsida</taxon>
        <taxon>eudicotyledons</taxon>
        <taxon>Gunneridae</taxon>
        <taxon>Pentapetalae</taxon>
        <taxon>asterids</taxon>
        <taxon>lamiids</taxon>
        <taxon>Solanales</taxon>
        <taxon>Solanaceae</taxon>
        <taxon>Nicotianoideae</taxon>
        <taxon>Nicotianeae</taxon>
        <taxon>Nicotiana</taxon>
    </lineage>
</organism>
<dbReference type="STRING" id="4097.A0A1S4BID6"/>
<dbReference type="SUPFAM" id="SSF56672">
    <property type="entry name" value="DNA/RNA polymerases"/>
    <property type="match status" value="1"/>
</dbReference>
<dbReference type="PANTHER" id="PTHR11439">
    <property type="entry name" value="GAG-POL-RELATED RETROTRANSPOSON"/>
    <property type="match status" value="1"/>
</dbReference>
<dbReference type="KEGG" id="nta:107808617"/>
<gene>
    <name evidence="3" type="primary">LOC107808617</name>
</gene>
<feature type="domain" description="Reverse transcriptase Ty1/copia-type" evidence="2">
    <location>
        <begin position="368"/>
        <end position="439"/>
    </location>
</feature>
<feature type="region of interest" description="Disordered" evidence="1">
    <location>
        <begin position="151"/>
        <end position="172"/>
    </location>
</feature>
<dbReference type="CDD" id="cd09272">
    <property type="entry name" value="RNase_HI_RT_Ty1"/>
    <property type="match status" value="1"/>
</dbReference>
<accession>A0A1S4BID6</accession>